<dbReference type="Proteomes" id="UP000002595">
    <property type="component" value="Chromosome"/>
</dbReference>
<keyword evidence="2" id="KW-1185">Reference proteome</keyword>
<dbReference type="HOGENOM" id="CLU_181231_1_0_2"/>
<accession>A1RVL1</accession>
<gene>
    <name evidence="1" type="ordered locus">Pisl_1845</name>
</gene>
<dbReference type="RefSeq" id="WP_011763568.1">
    <property type="nucleotide sequence ID" value="NC_008701.1"/>
</dbReference>
<protein>
    <submittedName>
        <fullName evidence="1">PaREP10</fullName>
    </submittedName>
</protein>
<dbReference type="EMBL" id="CP000504">
    <property type="protein sequence ID" value="ABL88993.1"/>
    <property type="molecule type" value="Genomic_DNA"/>
</dbReference>
<dbReference type="eggNOG" id="arCOG00746">
    <property type="taxonomic scope" value="Archaea"/>
</dbReference>
<name>A1RVL1_PYRIL</name>
<proteinExistence type="predicted"/>
<reference evidence="1" key="1">
    <citation type="submission" date="2006-12" db="EMBL/GenBank/DDBJ databases">
        <title>Complete sequence of Pyrobaculum islandicum DSM 4184.</title>
        <authorList>
            <person name="Copeland A."/>
            <person name="Lucas S."/>
            <person name="Lapidus A."/>
            <person name="Barry K."/>
            <person name="Detter J.C."/>
            <person name="Glavina del Rio T."/>
            <person name="Dalin E."/>
            <person name="Tice H."/>
            <person name="Pitluck S."/>
            <person name="Meincke L."/>
            <person name="Brettin T."/>
            <person name="Bruce D."/>
            <person name="Han C."/>
            <person name="Tapia R."/>
            <person name="Gilna P."/>
            <person name="Schmutz J."/>
            <person name="Larimer F."/>
            <person name="Land M."/>
            <person name="Hauser L."/>
            <person name="Kyrpides N."/>
            <person name="Mikhailova N."/>
            <person name="Cozen A.E."/>
            <person name="Fitz-Gibbon S.T."/>
            <person name="House C.H."/>
            <person name="Saltikov C."/>
            <person name="Lowe T."/>
            <person name="Richardson P."/>
        </authorList>
    </citation>
    <scope>NUCLEOTIDE SEQUENCE [LARGE SCALE GENOMIC DNA]</scope>
    <source>
        <strain evidence="1">DSM 4184</strain>
    </source>
</reference>
<evidence type="ECO:0000313" key="1">
    <source>
        <dbReference type="EMBL" id="ABL88993.1"/>
    </source>
</evidence>
<evidence type="ECO:0000313" key="2">
    <source>
        <dbReference type="Proteomes" id="UP000002595"/>
    </source>
</evidence>
<sequence length="55" mass="6168">MYVVYMAAVIHVLGAHAYTLARYGVDPYEDVETAVKKLEAKAPHLARFLKEVATF</sequence>
<organism evidence="1 2">
    <name type="scientific">Pyrobaculum islandicum (strain DSM 4184 / JCM 9189 / GEO3)</name>
    <dbReference type="NCBI Taxonomy" id="384616"/>
    <lineage>
        <taxon>Archaea</taxon>
        <taxon>Thermoproteota</taxon>
        <taxon>Thermoprotei</taxon>
        <taxon>Thermoproteales</taxon>
        <taxon>Thermoproteaceae</taxon>
        <taxon>Pyrobaculum</taxon>
    </lineage>
</organism>
<dbReference type="KEGG" id="pis:Pisl_1845"/>
<dbReference type="OrthoDB" id="26222at2157"/>
<dbReference type="GeneID" id="52278299"/>
<dbReference type="AlphaFoldDB" id="A1RVL1"/>